<organism evidence="2">
    <name type="scientific">freshwater metagenome</name>
    <dbReference type="NCBI Taxonomy" id="449393"/>
    <lineage>
        <taxon>unclassified sequences</taxon>
        <taxon>metagenomes</taxon>
        <taxon>ecological metagenomes</taxon>
    </lineage>
</organism>
<dbReference type="CDD" id="cd04607">
    <property type="entry name" value="CBS_pair_NTP_transferase_assoc"/>
    <property type="match status" value="1"/>
</dbReference>
<dbReference type="SUPFAM" id="SSF54631">
    <property type="entry name" value="CBS-domain pair"/>
    <property type="match status" value="1"/>
</dbReference>
<feature type="domain" description="CBS" evidence="1">
    <location>
        <begin position="1"/>
        <end position="59"/>
    </location>
</feature>
<dbReference type="Pfam" id="PF00571">
    <property type="entry name" value="CBS"/>
    <property type="match status" value="2"/>
</dbReference>
<dbReference type="Pfam" id="PF00483">
    <property type="entry name" value="NTP_transferase"/>
    <property type="match status" value="1"/>
</dbReference>
<dbReference type="AlphaFoldDB" id="A0A6J6ND80"/>
<dbReference type="Gene3D" id="3.90.550.10">
    <property type="entry name" value="Spore Coat Polysaccharide Biosynthesis Protein SpsA, Chain A"/>
    <property type="match status" value="1"/>
</dbReference>
<dbReference type="InterPro" id="IPR046342">
    <property type="entry name" value="CBS_dom_sf"/>
</dbReference>
<dbReference type="Gene3D" id="3.10.580.10">
    <property type="entry name" value="CBS-domain"/>
    <property type="match status" value="1"/>
</dbReference>
<name>A0A6J6ND80_9ZZZZ</name>
<dbReference type="SUPFAM" id="SSF53448">
    <property type="entry name" value="Nucleotide-diphospho-sugar transferases"/>
    <property type="match status" value="1"/>
</dbReference>
<dbReference type="InterPro" id="IPR050486">
    <property type="entry name" value="Mannose-1P_guanyltransferase"/>
</dbReference>
<dbReference type="SMART" id="SM00116">
    <property type="entry name" value="CBS"/>
    <property type="match status" value="2"/>
</dbReference>
<reference evidence="2" key="1">
    <citation type="submission" date="2020-05" db="EMBL/GenBank/DDBJ databases">
        <authorList>
            <person name="Chiriac C."/>
            <person name="Salcher M."/>
            <person name="Ghai R."/>
            <person name="Kavagutti S V."/>
        </authorList>
    </citation>
    <scope>NUCLEOTIDE SEQUENCE</scope>
</reference>
<gene>
    <name evidence="2" type="ORF">UFOPK2370_00546</name>
</gene>
<dbReference type="PANTHER" id="PTHR22572">
    <property type="entry name" value="SUGAR-1-PHOSPHATE GUANYL TRANSFERASE"/>
    <property type="match status" value="1"/>
</dbReference>
<sequence length="351" mass="38390">MITDLKSLTVSKDATLLQTIEAINVGAKQIALVVDENSKLLGTVTDGDVRRGLLRGLALDASVSEVMNKTPHVASPEEDPQEVMAREFSKSIHQLPVIDASGKLIGLLTDQDMLVAAEISTPVVLMAGGKGVRLFPLTKDVPKPMLKIGDQPIIEIILRKLHAQGFRNIYISVNYLAEVIRDHVNDGDWLGLKVTYLEEAQPLGTAGALAQLAGKIGEPFVVMNSDLLTNCDLRQVVKFHKKQSAKATLGVREYSFQVPYGVVNIDGNEVESISEKPVHRSMVSAGIYVLDPSALGLIPTDEFCDMPTLLDSIKSQGQKVVAFPIHESWLDIGRHDDLAEARNNLDHWLDY</sequence>
<evidence type="ECO:0000313" key="2">
    <source>
        <dbReference type="EMBL" id="CAB4684591.1"/>
    </source>
</evidence>
<dbReference type="CDD" id="cd06426">
    <property type="entry name" value="NTP_transferase_like_2"/>
    <property type="match status" value="1"/>
</dbReference>
<accession>A0A6J6ND80</accession>
<dbReference type="InterPro" id="IPR029044">
    <property type="entry name" value="Nucleotide-diphossugar_trans"/>
</dbReference>
<feature type="domain" description="CBS" evidence="1">
    <location>
        <begin position="67"/>
        <end position="123"/>
    </location>
</feature>
<evidence type="ECO:0000259" key="1">
    <source>
        <dbReference type="PROSITE" id="PS51371"/>
    </source>
</evidence>
<dbReference type="InterPro" id="IPR005835">
    <property type="entry name" value="NTP_transferase_dom"/>
</dbReference>
<proteinExistence type="predicted"/>
<dbReference type="InterPro" id="IPR000644">
    <property type="entry name" value="CBS_dom"/>
</dbReference>
<dbReference type="PROSITE" id="PS51371">
    <property type="entry name" value="CBS"/>
    <property type="match status" value="2"/>
</dbReference>
<dbReference type="EMBL" id="CAEZXK010000010">
    <property type="protein sequence ID" value="CAB4684591.1"/>
    <property type="molecule type" value="Genomic_DNA"/>
</dbReference>
<protein>
    <submittedName>
        <fullName evidence="2">Unannotated protein</fullName>
    </submittedName>
</protein>